<keyword evidence="2" id="KW-0479">Metal-binding</keyword>
<protein>
    <submittedName>
        <fullName evidence="7">(R)-2-hydroxyglutaryl-CoA dehydratase activator-related protein</fullName>
    </submittedName>
</protein>
<feature type="domain" description="ATPase BadF/BadG/BcrA/BcrD type" evidence="5">
    <location>
        <begin position="316"/>
        <end position="569"/>
    </location>
</feature>
<dbReference type="InterPro" id="IPR051805">
    <property type="entry name" value="Dehydratase_Activator_Redct"/>
</dbReference>
<dbReference type="InterPro" id="IPR008275">
    <property type="entry name" value="CoA_E_activase_dom"/>
</dbReference>
<dbReference type="GeneID" id="77461797"/>
<dbReference type="RefSeq" id="WP_022789967.1">
    <property type="nucleotide sequence ID" value="NZ_UHFX01000003.1"/>
</dbReference>
<proteinExistence type="predicted"/>
<feature type="domain" description="DUF2229" evidence="6">
    <location>
        <begin position="659"/>
        <end position="876"/>
    </location>
</feature>
<dbReference type="GO" id="GO:0051536">
    <property type="term" value="F:iron-sulfur cluster binding"/>
    <property type="evidence" value="ECO:0007669"/>
    <property type="project" value="UniProtKB-KW"/>
</dbReference>
<sequence>MTIRIGFDIGSTTIKAVVLDEQNNILYKSYERHMAKVRQKALEKIKELKEFCNEPFSFAISGSGALGLCEAGHLPFVQEVFASAAAIKKFYPQTDCAIELGGEDAKILFFKGSLEQRMNSTCAGGTGAFIDQMASLLDMSLEQMNEASFQCHKIYPIASRCGVFAKTDIQPLINQGVDKADLCASIFQAVVNQTVTSLAQGRKIEGNILFLGGPLYFMSGLRKRFEETLQLSPEQSTCPQTAIHFVALGTALCAQETFTYDNLVERLDQLVHMPMQMESGQPLFENEKEYEDFIARHKMHDVQYDQLETYQGKAYLGIDSGSTTTKLVLLSEEHKILYESYTSNKGNPLDVVLQDLKEIYQKNPNIRIFGAYSTGYGEELMRVAFHLDGGIVETMAHYVAARYFNPQVDYILDIGGQDIKCFKIRDGHIDDIVLNEACSSGCGSFIETFAKSLGYDAKEFAKLGLKSKHPVDLGTRCTVFMNSGVKQAQKNGATIEDISAGLCKSVVKNALYKVIRARNKEDIGKHIVVQGGTFQNDAILRSFEQELGYEVIRPSIAHLMGAFGAALYAQKLHRTKSAVLDAKALEQFSHTSKSVACNGCTNHCSLTINVFNDGTRLIAGNKCDKMIKTIEKKEELPDLYKEKMQMLDEQKQKYKHDQKIAMPLVLNNYDMLPFWTKFFDCLQIEVVWTTPTTQKMYYDGQQSIPSDTACFPAKVVHGHIVQMINGQENILFYPCMTYNVDEHQSDNHFNCPLVAYYPENIAANMEFGDKFFLYPYISLDDENSFAKTMKKTLEEADLHYTKKQLKNALQEGLLERQLFHEKLVQKHLDAVSYARAHHHPMVVLCGRPYHLDPLINHQIHQLLTQLGFVVLSEESVPRQDRQKVYVLNQWTYHARLYQAAKYVCENPDMELVQLVSFGCGIDAITSDEVKDILKDADKFYTQIKIDEIDNLGAARIRLRSLKEAIEEGKED</sequence>
<dbReference type="InterPro" id="IPR002731">
    <property type="entry name" value="ATPase_BadF"/>
</dbReference>
<gene>
    <name evidence="7" type="primary">hgdC</name>
    <name evidence="7" type="ORF">NCTC11087_00822</name>
</gene>
<evidence type="ECO:0000256" key="3">
    <source>
        <dbReference type="ARBA" id="ARBA00023004"/>
    </source>
</evidence>
<name>A0A380LJD3_9FIRM</name>
<evidence type="ECO:0000259" key="6">
    <source>
        <dbReference type="Pfam" id="PF09989"/>
    </source>
</evidence>
<organism evidence="7 8">
    <name type="scientific">Faecalicoccus pleomorphus</name>
    <dbReference type="NCBI Taxonomy" id="1323"/>
    <lineage>
        <taxon>Bacteria</taxon>
        <taxon>Bacillati</taxon>
        <taxon>Bacillota</taxon>
        <taxon>Erysipelotrichia</taxon>
        <taxon>Erysipelotrichales</taxon>
        <taxon>Erysipelotrichaceae</taxon>
        <taxon>Faecalicoccus</taxon>
    </lineage>
</organism>
<dbReference type="CDD" id="cd24035">
    <property type="entry name" value="ASKHA_NBD_O66634-like_rpt2"/>
    <property type="match status" value="1"/>
</dbReference>
<dbReference type="Gene3D" id="3.30.420.40">
    <property type="match status" value="4"/>
</dbReference>
<dbReference type="Pfam" id="PF01869">
    <property type="entry name" value="BcrAD_BadFG"/>
    <property type="match status" value="2"/>
</dbReference>
<dbReference type="SUPFAM" id="SSF53067">
    <property type="entry name" value="Actin-like ATPase domain"/>
    <property type="match status" value="2"/>
</dbReference>
<dbReference type="NCBIfam" id="TIGR00241">
    <property type="entry name" value="CoA_E_activ"/>
    <property type="match status" value="1"/>
</dbReference>
<keyword evidence="3" id="KW-0408">Iron</keyword>
<dbReference type="PANTHER" id="PTHR32329:SF4">
    <property type="entry name" value="ACTIVATOR OF 2-HYDROXYACYL-COA DEHYDRATASE"/>
    <property type="match status" value="1"/>
</dbReference>
<comment type="cofactor">
    <cofactor evidence="1">
        <name>[4Fe-4S] cluster</name>
        <dbReference type="ChEBI" id="CHEBI:49883"/>
    </cofactor>
</comment>
<keyword evidence="8" id="KW-1185">Reference proteome</keyword>
<evidence type="ECO:0000256" key="4">
    <source>
        <dbReference type="ARBA" id="ARBA00023014"/>
    </source>
</evidence>
<feature type="domain" description="ATPase BadF/BadG/BcrA/BcrD type" evidence="5">
    <location>
        <begin position="5"/>
        <end position="254"/>
    </location>
</feature>
<dbReference type="AlphaFoldDB" id="A0A380LJD3"/>
<dbReference type="Proteomes" id="UP000255523">
    <property type="component" value="Unassembled WGS sequence"/>
</dbReference>
<dbReference type="EMBL" id="UHFX01000003">
    <property type="protein sequence ID" value="SUO03938.1"/>
    <property type="molecule type" value="Genomic_DNA"/>
</dbReference>
<dbReference type="InterPro" id="IPR043129">
    <property type="entry name" value="ATPase_NBD"/>
</dbReference>
<accession>A0A380LJD3</accession>
<evidence type="ECO:0000313" key="8">
    <source>
        <dbReference type="Proteomes" id="UP000255523"/>
    </source>
</evidence>
<reference evidence="7 8" key="1">
    <citation type="submission" date="2018-06" db="EMBL/GenBank/DDBJ databases">
        <authorList>
            <consortium name="Pathogen Informatics"/>
            <person name="Doyle S."/>
        </authorList>
    </citation>
    <scope>NUCLEOTIDE SEQUENCE [LARGE SCALE GENOMIC DNA]</scope>
    <source>
        <strain evidence="7 8">NCTC11087</strain>
    </source>
</reference>
<dbReference type="GO" id="GO:0046872">
    <property type="term" value="F:metal ion binding"/>
    <property type="evidence" value="ECO:0007669"/>
    <property type="project" value="UniProtKB-KW"/>
</dbReference>
<dbReference type="CDD" id="cd24034">
    <property type="entry name" value="ASKHA_NBD_O66634-like_rpt1"/>
    <property type="match status" value="1"/>
</dbReference>
<evidence type="ECO:0000313" key="7">
    <source>
        <dbReference type="EMBL" id="SUO03938.1"/>
    </source>
</evidence>
<dbReference type="InterPro" id="IPR018709">
    <property type="entry name" value="CoA_activase_DUF2229"/>
</dbReference>
<dbReference type="Pfam" id="PF09989">
    <property type="entry name" value="DUF2229"/>
    <property type="match status" value="1"/>
</dbReference>
<dbReference type="PANTHER" id="PTHR32329">
    <property type="entry name" value="BIFUNCTIONAL PROTEIN [INCLUDES 2-HYDROXYACYL-COA DEHYDRATASE (N-TER) AND ITS ACTIVATOR DOMAIN (C_TERM)-RELATED"/>
    <property type="match status" value="1"/>
</dbReference>
<evidence type="ECO:0000256" key="1">
    <source>
        <dbReference type="ARBA" id="ARBA00001966"/>
    </source>
</evidence>
<keyword evidence="4" id="KW-0411">Iron-sulfur</keyword>
<evidence type="ECO:0000256" key="2">
    <source>
        <dbReference type="ARBA" id="ARBA00022723"/>
    </source>
</evidence>
<evidence type="ECO:0000259" key="5">
    <source>
        <dbReference type="Pfam" id="PF01869"/>
    </source>
</evidence>
<dbReference type="OrthoDB" id="9802715at2"/>